<dbReference type="AlphaFoldDB" id="A0A2H5QT80"/>
<evidence type="ECO:0000256" key="6">
    <source>
        <dbReference type="ARBA" id="ARBA00023136"/>
    </source>
</evidence>
<dbReference type="PANTHER" id="PTHR27008">
    <property type="entry name" value="OS04G0122200 PROTEIN"/>
    <property type="match status" value="1"/>
</dbReference>
<reference evidence="9 10" key="1">
    <citation type="journal article" date="2017" name="Front. Genet.">
        <title>Draft sequencing of the heterozygous diploid genome of Satsuma (Citrus unshiu Marc.) using a hybrid assembly approach.</title>
        <authorList>
            <person name="Shimizu T."/>
            <person name="Tanizawa Y."/>
            <person name="Mochizuki T."/>
            <person name="Nagasaki H."/>
            <person name="Yoshioka T."/>
            <person name="Toyoda A."/>
            <person name="Fujiyama A."/>
            <person name="Kaminuma E."/>
            <person name="Nakamura Y."/>
        </authorList>
    </citation>
    <scope>NUCLEOTIDE SEQUENCE [LARGE SCALE GENOMIC DNA]</scope>
    <source>
        <strain evidence="10">cv. Miyagawa wase</strain>
    </source>
</reference>
<evidence type="ECO:0000313" key="10">
    <source>
        <dbReference type="Proteomes" id="UP000236630"/>
    </source>
</evidence>
<dbReference type="PROSITE" id="PS50011">
    <property type="entry name" value="PROTEIN_KINASE_DOM"/>
    <property type="match status" value="1"/>
</dbReference>
<comment type="caution">
    <text evidence="9">The sequence shown here is derived from an EMBL/GenBank/DDBJ whole genome shotgun (WGS) entry which is preliminary data.</text>
</comment>
<keyword evidence="3 7" id="KW-0812">Transmembrane</keyword>
<feature type="transmembrane region" description="Helical" evidence="7">
    <location>
        <begin position="6"/>
        <end position="26"/>
    </location>
</feature>
<protein>
    <recommendedName>
        <fullName evidence="8">Protein kinase domain-containing protein</fullName>
    </recommendedName>
</protein>
<dbReference type="GO" id="GO:0005524">
    <property type="term" value="F:ATP binding"/>
    <property type="evidence" value="ECO:0007669"/>
    <property type="project" value="InterPro"/>
</dbReference>
<dbReference type="InterPro" id="IPR000719">
    <property type="entry name" value="Prot_kinase_dom"/>
</dbReference>
<evidence type="ECO:0000256" key="3">
    <source>
        <dbReference type="ARBA" id="ARBA00022692"/>
    </source>
</evidence>
<dbReference type="GO" id="GO:0016020">
    <property type="term" value="C:membrane"/>
    <property type="evidence" value="ECO:0007669"/>
    <property type="project" value="UniProtKB-SubCell"/>
</dbReference>
<keyword evidence="2" id="KW-0433">Leucine-rich repeat</keyword>
<dbReference type="PANTHER" id="PTHR27008:SF398">
    <property type="entry name" value="PROTEIN KINASE DOMAIN-CONTAINING PROTEIN"/>
    <property type="match status" value="1"/>
</dbReference>
<dbReference type="Pfam" id="PF07714">
    <property type="entry name" value="PK_Tyr_Ser-Thr"/>
    <property type="match status" value="1"/>
</dbReference>
<dbReference type="Gene3D" id="3.30.200.20">
    <property type="entry name" value="Phosphorylase Kinase, domain 1"/>
    <property type="match status" value="1"/>
</dbReference>
<keyword evidence="10" id="KW-1185">Reference proteome</keyword>
<keyword evidence="5 7" id="KW-1133">Transmembrane helix</keyword>
<keyword evidence="4" id="KW-0677">Repeat</keyword>
<gene>
    <name evidence="9" type="ORF">CUMW_259220</name>
</gene>
<sequence length="149" mass="17060">MENSLLLGIVLPLSTTLMIVVIWLILRYRQRGKQPSNDANMPLVATWRTFSYLELCRATDGFSENNLIDRGGFGSIYKARLGDGMEVAVKVFNLQCRRAFKSFDVECEMMKSIRHRNLIKVISSCSNEEFKGLVLEYMPQGSLEKHLYS</sequence>
<evidence type="ECO:0000256" key="7">
    <source>
        <dbReference type="SAM" id="Phobius"/>
    </source>
</evidence>
<dbReference type="InterPro" id="IPR001245">
    <property type="entry name" value="Ser-Thr/Tyr_kinase_cat_dom"/>
</dbReference>
<dbReference type="InterPro" id="IPR051809">
    <property type="entry name" value="Plant_receptor-like_S/T_kinase"/>
</dbReference>
<evidence type="ECO:0000256" key="2">
    <source>
        <dbReference type="ARBA" id="ARBA00022614"/>
    </source>
</evidence>
<evidence type="ECO:0000256" key="1">
    <source>
        <dbReference type="ARBA" id="ARBA00004370"/>
    </source>
</evidence>
<dbReference type="GO" id="GO:0004672">
    <property type="term" value="F:protein kinase activity"/>
    <property type="evidence" value="ECO:0007669"/>
    <property type="project" value="InterPro"/>
</dbReference>
<dbReference type="SUPFAM" id="SSF56112">
    <property type="entry name" value="Protein kinase-like (PK-like)"/>
    <property type="match status" value="1"/>
</dbReference>
<dbReference type="EMBL" id="BDQV01000758">
    <property type="protein sequence ID" value="GAY67783.1"/>
    <property type="molecule type" value="Genomic_DNA"/>
</dbReference>
<comment type="subcellular location">
    <subcellularLocation>
        <location evidence="1">Membrane</location>
    </subcellularLocation>
</comment>
<organism evidence="9 10">
    <name type="scientific">Citrus unshiu</name>
    <name type="common">Satsuma mandarin</name>
    <name type="synonym">Citrus nobilis var. unshiu</name>
    <dbReference type="NCBI Taxonomy" id="55188"/>
    <lineage>
        <taxon>Eukaryota</taxon>
        <taxon>Viridiplantae</taxon>
        <taxon>Streptophyta</taxon>
        <taxon>Embryophyta</taxon>
        <taxon>Tracheophyta</taxon>
        <taxon>Spermatophyta</taxon>
        <taxon>Magnoliopsida</taxon>
        <taxon>eudicotyledons</taxon>
        <taxon>Gunneridae</taxon>
        <taxon>Pentapetalae</taxon>
        <taxon>rosids</taxon>
        <taxon>malvids</taxon>
        <taxon>Sapindales</taxon>
        <taxon>Rutaceae</taxon>
        <taxon>Aurantioideae</taxon>
        <taxon>Citrus</taxon>
    </lineage>
</organism>
<evidence type="ECO:0000259" key="8">
    <source>
        <dbReference type="PROSITE" id="PS50011"/>
    </source>
</evidence>
<dbReference type="Proteomes" id="UP000236630">
    <property type="component" value="Unassembled WGS sequence"/>
</dbReference>
<evidence type="ECO:0000256" key="5">
    <source>
        <dbReference type="ARBA" id="ARBA00022989"/>
    </source>
</evidence>
<name>A0A2H5QT80_CITUN</name>
<feature type="non-terminal residue" evidence="9">
    <location>
        <position position="149"/>
    </location>
</feature>
<evidence type="ECO:0000313" key="9">
    <source>
        <dbReference type="EMBL" id="GAY67783.1"/>
    </source>
</evidence>
<keyword evidence="6 7" id="KW-0472">Membrane</keyword>
<feature type="domain" description="Protein kinase" evidence="8">
    <location>
        <begin position="62"/>
        <end position="149"/>
    </location>
</feature>
<proteinExistence type="predicted"/>
<dbReference type="InterPro" id="IPR011009">
    <property type="entry name" value="Kinase-like_dom_sf"/>
</dbReference>
<accession>A0A2H5QT80</accession>
<dbReference type="FunFam" id="3.30.200.20:FF:000661">
    <property type="entry name" value="Serine-threonine protein kinase plant-type"/>
    <property type="match status" value="1"/>
</dbReference>
<evidence type="ECO:0000256" key="4">
    <source>
        <dbReference type="ARBA" id="ARBA00022737"/>
    </source>
</evidence>